<keyword evidence="4" id="KW-0460">Magnesium</keyword>
<keyword evidence="4" id="KW-0931">ER-Golgi transport</keyword>
<keyword evidence="4" id="KW-0479">Metal-binding</keyword>
<dbReference type="SUPFAM" id="SSF54585">
    <property type="entry name" value="Cdc48 domain 2-like"/>
    <property type="match status" value="1"/>
</dbReference>
<dbReference type="PANTHER" id="PTHR23078">
    <property type="entry name" value="VESICULAR-FUSION PROTEIN NSF"/>
    <property type="match status" value="1"/>
</dbReference>
<dbReference type="GO" id="GO:0016887">
    <property type="term" value="F:ATP hydrolysis activity"/>
    <property type="evidence" value="ECO:0007669"/>
    <property type="project" value="InterPro"/>
</dbReference>
<dbReference type="Proteomes" id="UP000694843">
    <property type="component" value="Unplaced"/>
</dbReference>
<dbReference type="OrthoDB" id="9982946at2759"/>
<dbReference type="GeneID" id="108667536"/>
<dbReference type="InterPro" id="IPR009010">
    <property type="entry name" value="Asp_de-COase-like_dom_sf"/>
</dbReference>
<dbReference type="FunFam" id="3.40.50.300:FF:000166">
    <property type="entry name" value="vesicle-fusing ATPase isoform X1"/>
    <property type="match status" value="1"/>
</dbReference>
<evidence type="ECO:0000256" key="2">
    <source>
        <dbReference type="ARBA" id="ARBA00022741"/>
    </source>
</evidence>
<dbReference type="Pfam" id="PF02359">
    <property type="entry name" value="CDC48_N"/>
    <property type="match status" value="1"/>
</dbReference>
<keyword evidence="3 4" id="KW-0067">ATP-binding</keyword>
<evidence type="ECO:0000313" key="7">
    <source>
        <dbReference type="RefSeq" id="XP_047740044.1"/>
    </source>
</evidence>
<dbReference type="Gene3D" id="2.40.40.20">
    <property type="match status" value="1"/>
</dbReference>
<comment type="cofactor">
    <cofactor evidence="4">
        <name>Mg(2+)</name>
        <dbReference type="ChEBI" id="CHEBI:18420"/>
    </cofactor>
    <text evidence="4">Binds 1 Mg(2+) ion per subunit.</text>
</comment>
<proteinExistence type="inferred from homology"/>
<dbReference type="GO" id="GO:0046872">
    <property type="term" value="F:metal ion binding"/>
    <property type="evidence" value="ECO:0007669"/>
    <property type="project" value="UniProtKB-UniRule"/>
</dbReference>
<keyword evidence="6" id="KW-1185">Reference proteome</keyword>
<dbReference type="OMA" id="VINWGTP"/>
<keyword evidence="2 4" id="KW-0547">Nucleotide-binding</keyword>
<keyword evidence="4" id="KW-0813">Transport</keyword>
<feature type="domain" description="CDC48 N-terminal subdomain" evidence="5">
    <location>
        <begin position="1"/>
        <end position="82"/>
    </location>
</feature>
<dbReference type="SUPFAM" id="SSF50692">
    <property type="entry name" value="ADC-like"/>
    <property type="match status" value="1"/>
</dbReference>
<dbReference type="KEGG" id="hazt:108667536"/>
<comment type="similarity">
    <text evidence="1 4">Belongs to the AAA ATPase family.</text>
</comment>
<dbReference type="Gene3D" id="3.40.50.300">
    <property type="entry name" value="P-loop containing nucleotide triphosphate hydrolases"/>
    <property type="match status" value="2"/>
</dbReference>
<dbReference type="Pfam" id="PF00004">
    <property type="entry name" value="AAA"/>
    <property type="match status" value="1"/>
</dbReference>
<dbReference type="InterPro" id="IPR039812">
    <property type="entry name" value="Vesicle-fus_ATPase"/>
</dbReference>
<dbReference type="InterPro" id="IPR029067">
    <property type="entry name" value="CDC48_domain_2-like_sf"/>
</dbReference>
<dbReference type="PANTHER" id="PTHR23078:SF3">
    <property type="entry name" value="VESICLE-FUSING ATPASE"/>
    <property type="match status" value="1"/>
</dbReference>
<evidence type="ECO:0000259" key="5">
    <source>
        <dbReference type="SMART" id="SM01073"/>
    </source>
</evidence>
<keyword evidence="4" id="KW-0963">Cytoplasm</keyword>
<accession>A0A979FVH1</accession>
<keyword evidence="4" id="KW-0653">Protein transport</keyword>
<gene>
    <name evidence="7" type="primary">LOC108667536</name>
</gene>
<evidence type="ECO:0000256" key="4">
    <source>
        <dbReference type="RuleBase" id="RU367045"/>
    </source>
</evidence>
<dbReference type="SUPFAM" id="SSF52540">
    <property type="entry name" value="P-loop containing nucleoside triphosphate hydrolases"/>
    <property type="match status" value="1"/>
</dbReference>
<comment type="catalytic activity">
    <reaction evidence="4">
        <text>ATP + H2O = ADP + phosphate + H(+)</text>
        <dbReference type="Rhea" id="RHEA:13065"/>
        <dbReference type="ChEBI" id="CHEBI:15377"/>
        <dbReference type="ChEBI" id="CHEBI:15378"/>
        <dbReference type="ChEBI" id="CHEBI:30616"/>
        <dbReference type="ChEBI" id="CHEBI:43474"/>
        <dbReference type="ChEBI" id="CHEBI:456216"/>
        <dbReference type="EC" id="3.6.4.6"/>
    </reaction>
</comment>
<comment type="function">
    <text evidence="4">Required for vesicle-mediated transport. Catalyzes the fusion of transport vesicles within the Golgi cisternae. Is also required for transport from the endoplasmic reticulum to the Golgi stack. Seems to function as a fusion protein required for the delivery of cargo proteins to all compartments of the Golgi stack independent of vesicle origin.</text>
</comment>
<dbReference type="GO" id="GO:0035494">
    <property type="term" value="P:SNARE complex disassembly"/>
    <property type="evidence" value="ECO:0007669"/>
    <property type="project" value="InterPro"/>
</dbReference>
<dbReference type="GO" id="GO:0006891">
    <property type="term" value="P:intra-Golgi vesicle-mediated transport"/>
    <property type="evidence" value="ECO:0007669"/>
    <property type="project" value="TreeGrafter"/>
</dbReference>
<evidence type="ECO:0000256" key="3">
    <source>
        <dbReference type="ARBA" id="ARBA00022840"/>
    </source>
</evidence>
<feature type="non-terminal residue" evidence="7">
    <location>
        <position position="523"/>
    </location>
</feature>
<dbReference type="InterPro" id="IPR003959">
    <property type="entry name" value="ATPase_AAA_core"/>
</dbReference>
<keyword evidence="4" id="KW-0378">Hydrolase</keyword>
<dbReference type="InterPro" id="IPR027417">
    <property type="entry name" value="P-loop_NTPase"/>
</dbReference>
<name>A0A979FVH1_HYAAZ</name>
<comment type="subcellular location">
    <subcellularLocation>
        <location evidence="4">Cytoplasm</location>
    </subcellularLocation>
</comment>
<dbReference type="InterPro" id="IPR003338">
    <property type="entry name" value="CDC4_N-term_subdom"/>
</dbReference>
<organism evidence="6 7">
    <name type="scientific">Hyalella azteca</name>
    <name type="common">Amphipod</name>
    <dbReference type="NCBI Taxonomy" id="294128"/>
    <lineage>
        <taxon>Eukaryota</taxon>
        <taxon>Metazoa</taxon>
        <taxon>Ecdysozoa</taxon>
        <taxon>Arthropoda</taxon>
        <taxon>Crustacea</taxon>
        <taxon>Multicrustacea</taxon>
        <taxon>Malacostraca</taxon>
        <taxon>Eumalacostraca</taxon>
        <taxon>Peracarida</taxon>
        <taxon>Amphipoda</taxon>
        <taxon>Senticaudata</taxon>
        <taxon>Talitrida</taxon>
        <taxon>Talitroidea</taxon>
        <taxon>Hyalellidae</taxon>
        <taxon>Hyalella</taxon>
    </lineage>
</organism>
<dbReference type="RefSeq" id="XP_047740044.1">
    <property type="nucleotide sequence ID" value="XM_047884088.1"/>
</dbReference>
<protein>
    <recommendedName>
        <fullName evidence="4">Vesicle-fusing ATPase</fullName>
        <ecNumber evidence="4">3.6.4.6</ecNumber>
    </recommendedName>
</protein>
<dbReference type="SMART" id="SM01073">
    <property type="entry name" value="CDC48_N"/>
    <property type="match status" value="1"/>
</dbReference>
<dbReference type="GO" id="GO:0043001">
    <property type="term" value="P:Golgi to plasma membrane protein transport"/>
    <property type="evidence" value="ECO:0007669"/>
    <property type="project" value="TreeGrafter"/>
</dbReference>
<sequence>MRVAKCPNQEFALTNCVIVNEADFSTEIKYVCITTPDRRPLIYTVLHNDDVKPGYVGLNVIQRKQILVELDQEINVEAFTPDPQRQLISTLVLEADFLQKKSTTNEPYNTDQMAVNFLEQFPRHGYHIGQPLVFKFCDKKTLSLRVKEIEAVDVEAMARDKLEPRKLDFGVLNPNSSIIFEKAEGSALFLTSEARQSHTSLFAADWDFQKMGIGGLDEQFVQILRRTFASRVLPPEVVDTMGIKHVKGILLYGPPGTSAVWVPWYVCSMVLLKIDIGGLDEQFVQILRRAFASRVFPPEVVHTMGIKHVKGILLYGPPGTSALRVLRVPYIREVEDVRMVLEESQAMSSAEVILVTYLWGDEGAAGALHQGGGGRQDDVYKRQLLEGAPTAGTSALAAYLAKNSDFPSVKVITSSEMVGYTESSKCLRIKKMFDDAYRSELSCIFMNDLEQLMGYSPIGPRYQSIVLDAMYSLLSSSPPKGRKLLVICTSKRREVLEELGLLPMFTAVLRVPYIREVEDVRMV</sequence>
<dbReference type="GO" id="GO:0005524">
    <property type="term" value="F:ATP binding"/>
    <property type="evidence" value="ECO:0007669"/>
    <property type="project" value="UniProtKB-UniRule"/>
</dbReference>
<evidence type="ECO:0000256" key="1">
    <source>
        <dbReference type="ARBA" id="ARBA00006914"/>
    </source>
</evidence>
<evidence type="ECO:0000313" key="6">
    <source>
        <dbReference type="Proteomes" id="UP000694843"/>
    </source>
</evidence>
<reference evidence="7" key="1">
    <citation type="submission" date="2025-08" db="UniProtKB">
        <authorList>
            <consortium name="RefSeq"/>
        </authorList>
    </citation>
    <scope>IDENTIFICATION</scope>
    <source>
        <tissue evidence="7">Whole organism</tissue>
    </source>
</reference>
<dbReference type="GO" id="GO:0005795">
    <property type="term" value="C:Golgi stack"/>
    <property type="evidence" value="ECO:0007669"/>
    <property type="project" value="TreeGrafter"/>
</dbReference>
<dbReference type="AlphaFoldDB" id="A0A979FVH1"/>
<dbReference type="Gene3D" id="3.10.330.10">
    <property type="match status" value="1"/>
</dbReference>
<dbReference type="EC" id="3.6.4.6" evidence="4"/>